<dbReference type="GO" id="GO:0015648">
    <property type="term" value="F:lipid-linked peptidoglycan transporter activity"/>
    <property type="evidence" value="ECO:0007669"/>
    <property type="project" value="UniProtKB-UniRule"/>
</dbReference>
<dbReference type="Pfam" id="PF03023">
    <property type="entry name" value="MurJ"/>
    <property type="match status" value="1"/>
</dbReference>
<feature type="transmembrane region" description="Helical" evidence="10">
    <location>
        <begin position="229"/>
        <end position="254"/>
    </location>
</feature>
<feature type="transmembrane region" description="Helical" evidence="10">
    <location>
        <begin position="31"/>
        <end position="51"/>
    </location>
</feature>
<feature type="transmembrane region" description="Helical" evidence="10">
    <location>
        <begin position="188"/>
        <end position="208"/>
    </location>
</feature>
<comment type="similarity">
    <text evidence="9 10 11">Belongs to the MurJ/MviN family.</text>
</comment>
<comment type="function">
    <text evidence="8 10 11">Involved in peptidoglycan biosynthesis. Transports lipid-linked peptidoglycan precursors from the inner to the outer leaflet of the cytoplasmic membrane.</text>
</comment>
<dbReference type="GO" id="GO:0008360">
    <property type="term" value="P:regulation of cell shape"/>
    <property type="evidence" value="ECO:0007669"/>
    <property type="project" value="UniProtKB-UniRule"/>
</dbReference>
<dbReference type="InterPro" id="IPR004268">
    <property type="entry name" value="MurJ"/>
</dbReference>
<evidence type="ECO:0000313" key="13">
    <source>
        <dbReference type="Proteomes" id="UP000019812"/>
    </source>
</evidence>
<organism evidence="12 13">
    <name type="scientific">Candidatus Accumulibacter vicinus</name>
    <dbReference type="NCBI Taxonomy" id="2954382"/>
    <lineage>
        <taxon>Bacteria</taxon>
        <taxon>Pseudomonadati</taxon>
        <taxon>Pseudomonadota</taxon>
        <taxon>Betaproteobacteria</taxon>
        <taxon>Candidatus Accumulibacter</taxon>
    </lineage>
</organism>
<dbReference type="RefSeq" id="WP_034926108.1">
    <property type="nucleotide sequence ID" value="NZ_JDSS02000022.1"/>
</dbReference>
<feature type="transmembrane region" description="Helical" evidence="10">
    <location>
        <begin position="386"/>
        <end position="404"/>
    </location>
</feature>
<feature type="transmembrane region" description="Helical" evidence="10">
    <location>
        <begin position="313"/>
        <end position="334"/>
    </location>
</feature>
<keyword evidence="10 11" id="KW-0961">Cell wall biogenesis/degradation</keyword>
<keyword evidence="2 10" id="KW-1003">Cell membrane</keyword>
<evidence type="ECO:0000256" key="7">
    <source>
        <dbReference type="ARBA" id="ARBA00023136"/>
    </source>
</evidence>
<dbReference type="AlphaFoldDB" id="A0A084Y057"/>
<dbReference type="CDD" id="cd13123">
    <property type="entry name" value="MATE_MurJ_like"/>
    <property type="match status" value="1"/>
</dbReference>
<evidence type="ECO:0000256" key="11">
    <source>
        <dbReference type="PIRNR" id="PIRNR002869"/>
    </source>
</evidence>
<dbReference type="NCBIfam" id="TIGR01695">
    <property type="entry name" value="murJ_mviN"/>
    <property type="match status" value="1"/>
</dbReference>
<dbReference type="PANTHER" id="PTHR47019">
    <property type="entry name" value="LIPID II FLIPPASE MURJ"/>
    <property type="match status" value="1"/>
</dbReference>
<dbReference type="PRINTS" id="PR01806">
    <property type="entry name" value="VIRFACTRMVIN"/>
</dbReference>
<evidence type="ECO:0000256" key="3">
    <source>
        <dbReference type="ARBA" id="ARBA00022692"/>
    </source>
</evidence>
<protein>
    <recommendedName>
        <fullName evidence="10">Probable lipid II flippase MurJ</fullName>
    </recommendedName>
</protein>
<dbReference type="GO" id="GO:0009252">
    <property type="term" value="P:peptidoglycan biosynthetic process"/>
    <property type="evidence" value="ECO:0007669"/>
    <property type="project" value="UniProtKB-UniRule"/>
</dbReference>
<feature type="transmembrane region" description="Helical" evidence="10">
    <location>
        <begin position="134"/>
        <end position="154"/>
    </location>
</feature>
<accession>A0A084Y057</accession>
<feature type="transmembrane region" description="Helical" evidence="10">
    <location>
        <begin position="441"/>
        <end position="463"/>
    </location>
</feature>
<evidence type="ECO:0000256" key="1">
    <source>
        <dbReference type="ARBA" id="ARBA00004651"/>
    </source>
</evidence>
<sequence>MNLLKTLATVSSMTLLSRILGFVRDFVIARAFGAGALTDAFFVAFKLPNLLRRLFAEGAFSQAFVPVLGQYRNQRSGEETRQLVDRVASLLFLVVLAVTLLGMAGAPVLVYLSAPGFTDDPEKFALTVKLTRITFPYILFMSLVALAGGILNTWSRFAVPAFTPVLLNVSFILMALLAIPYFDPPVMALGWAVFLGGALQLAFQIPSLQRLGMLPRFSINLHDEGVRRIFRLMAPAVLGVSVAQVSLLLNTVFASFLSTGSVSWLYYADRLMEFPAGMLGAALGTILLPSLAKCHAAEQHDEYSRLLDWGLRLTFLLAAPAALALGMLAVPLITTLFHHGAFTANDVLRTRDALVAYSVGLLGLILVKVLAPGFYARQNIRTPVRIALLTLFVTQVLNLLLIGWLQHAGLALAIGLAASLNATLLYRGLRQRGIYTPQPGWLLFYGRLAFAMLSMGAALWFVIGPTVDWLNWRLGERLLRLSVAVGFGAGVYFATLWVAGFRLRDFKRSAAE</sequence>
<reference evidence="12 13" key="1">
    <citation type="submission" date="2014-07" db="EMBL/GenBank/DDBJ databases">
        <title>Expanding our view of genomic diversity in Candidatus Accumulibacter clades.</title>
        <authorList>
            <person name="Skennerton C.T."/>
            <person name="Barr J.J."/>
            <person name="Slater F.R."/>
            <person name="Bond P.L."/>
            <person name="Tyson G.W."/>
        </authorList>
    </citation>
    <scope>NUCLEOTIDE SEQUENCE [LARGE SCALE GENOMIC DNA]</scope>
    <source>
        <strain evidence="13">SK-01</strain>
    </source>
</reference>
<feature type="transmembrane region" description="Helical" evidence="10">
    <location>
        <begin position="90"/>
        <end position="114"/>
    </location>
</feature>
<dbReference type="STRING" id="1457154.CAPSK01_002311"/>
<feature type="transmembrane region" description="Helical" evidence="10">
    <location>
        <begin position="161"/>
        <end position="182"/>
    </location>
</feature>
<keyword evidence="10" id="KW-0997">Cell inner membrane</keyword>
<name>A0A084Y057_9PROT</name>
<keyword evidence="3 10" id="KW-0812">Transmembrane</keyword>
<dbReference type="GO" id="GO:0005886">
    <property type="term" value="C:plasma membrane"/>
    <property type="evidence" value="ECO:0007669"/>
    <property type="project" value="UniProtKB-SubCell"/>
</dbReference>
<keyword evidence="7 10" id="KW-0472">Membrane</keyword>
<evidence type="ECO:0000313" key="12">
    <source>
        <dbReference type="EMBL" id="KFB68101.1"/>
    </source>
</evidence>
<feature type="transmembrane region" description="Helical" evidence="10">
    <location>
        <begin position="274"/>
        <end position="292"/>
    </location>
</feature>
<dbReference type="PIRSF" id="PIRSF002869">
    <property type="entry name" value="MviN"/>
    <property type="match status" value="1"/>
</dbReference>
<evidence type="ECO:0000256" key="10">
    <source>
        <dbReference type="HAMAP-Rule" id="MF_02078"/>
    </source>
</evidence>
<dbReference type="HAMAP" id="MF_02078">
    <property type="entry name" value="MurJ_MviN"/>
    <property type="match status" value="1"/>
</dbReference>
<comment type="caution">
    <text evidence="12">The sequence shown here is derived from an EMBL/GenBank/DDBJ whole genome shotgun (WGS) entry which is preliminary data.</text>
</comment>
<evidence type="ECO:0000256" key="8">
    <source>
        <dbReference type="ARBA" id="ARBA00060041"/>
    </source>
</evidence>
<dbReference type="UniPathway" id="UPA00219"/>
<gene>
    <name evidence="10 12" type="primary">murJ</name>
    <name evidence="12" type="ORF">CAPSK01_002311</name>
</gene>
<dbReference type="EMBL" id="JDSS02000022">
    <property type="protein sequence ID" value="KFB68101.1"/>
    <property type="molecule type" value="Genomic_DNA"/>
</dbReference>
<dbReference type="PANTHER" id="PTHR47019:SF1">
    <property type="entry name" value="LIPID II FLIPPASE MURJ"/>
    <property type="match status" value="1"/>
</dbReference>
<keyword evidence="10 11" id="KW-0813">Transport</keyword>
<evidence type="ECO:0000256" key="9">
    <source>
        <dbReference type="ARBA" id="ARBA00061532"/>
    </source>
</evidence>
<evidence type="ECO:0000256" key="2">
    <source>
        <dbReference type="ARBA" id="ARBA00022475"/>
    </source>
</evidence>
<keyword evidence="6 10" id="KW-1133">Transmembrane helix</keyword>
<keyword evidence="5 10" id="KW-0573">Peptidoglycan synthesis</keyword>
<feature type="transmembrane region" description="Helical" evidence="10">
    <location>
        <begin position="410"/>
        <end position="429"/>
    </location>
</feature>
<dbReference type="GO" id="GO:0071555">
    <property type="term" value="P:cell wall organization"/>
    <property type="evidence" value="ECO:0007669"/>
    <property type="project" value="UniProtKB-UniRule"/>
</dbReference>
<comment type="subcellular location">
    <subcellularLocation>
        <location evidence="10">Cell inner membrane</location>
        <topology evidence="10">Multi-pass membrane protein</topology>
    </subcellularLocation>
    <subcellularLocation>
        <location evidence="1">Cell membrane</location>
        <topology evidence="1">Multi-pass membrane protein</topology>
    </subcellularLocation>
</comment>
<keyword evidence="4 10" id="KW-0133">Cell shape</keyword>
<feature type="transmembrane region" description="Helical" evidence="10">
    <location>
        <begin position="478"/>
        <end position="499"/>
    </location>
</feature>
<dbReference type="GO" id="GO:0034204">
    <property type="term" value="P:lipid translocation"/>
    <property type="evidence" value="ECO:0007669"/>
    <property type="project" value="TreeGrafter"/>
</dbReference>
<feature type="transmembrane region" description="Helical" evidence="10">
    <location>
        <begin position="354"/>
        <end position="374"/>
    </location>
</feature>
<dbReference type="InterPro" id="IPR051050">
    <property type="entry name" value="Lipid_II_flippase_MurJ/MviN"/>
</dbReference>
<comment type="pathway">
    <text evidence="10">Cell wall biogenesis; peptidoglycan biosynthesis.</text>
</comment>
<evidence type="ECO:0000256" key="4">
    <source>
        <dbReference type="ARBA" id="ARBA00022960"/>
    </source>
</evidence>
<evidence type="ECO:0000256" key="6">
    <source>
        <dbReference type="ARBA" id="ARBA00022989"/>
    </source>
</evidence>
<proteinExistence type="inferred from homology"/>
<dbReference type="Proteomes" id="UP000019812">
    <property type="component" value="Unassembled WGS sequence"/>
</dbReference>
<evidence type="ECO:0000256" key="5">
    <source>
        <dbReference type="ARBA" id="ARBA00022984"/>
    </source>
</evidence>